<evidence type="ECO:0000256" key="4">
    <source>
        <dbReference type="ARBA" id="ARBA00022801"/>
    </source>
</evidence>
<evidence type="ECO:0000256" key="3">
    <source>
        <dbReference type="ARBA" id="ARBA00022723"/>
    </source>
</evidence>
<dbReference type="Proteomes" id="UP001597158">
    <property type="component" value="Unassembled WGS sequence"/>
</dbReference>
<keyword evidence="6 8" id="KW-0482">Metalloprotease</keyword>
<dbReference type="SUPFAM" id="SSF48452">
    <property type="entry name" value="TPR-like"/>
    <property type="match status" value="1"/>
</dbReference>
<dbReference type="PANTHER" id="PTHR22726">
    <property type="entry name" value="METALLOENDOPEPTIDASE OMA1"/>
    <property type="match status" value="1"/>
</dbReference>
<keyword evidence="9" id="KW-1185">Reference proteome</keyword>
<evidence type="ECO:0000256" key="1">
    <source>
        <dbReference type="ARBA" id="ARBA00001947"/>
    </source>
</evidence>
<dbReference type="EC" id="3.4.24.-" evidence="8"/>
<evidence type="ECO:0000256" key="5">
    <source>
        <dbReference type="ARBA" id="ARBA00022833"/>
    </source>
</evidence>
<keyword evidence="4 8" id="KW-0378">Hydrolase</keyword>
<comment type="caution">
    <text evidence="8">The sequence shown here is derived from an EMBL/GenBank/DDBJ whole genome shotgun (WGS) entry which is preliminary data.</text>
</comment>
<gene>
    <name evidence="8" type="ORF">ACFQ4M_07625</name>
</gene>
<dbReference type="Pfam" id="PF01435">
    <property type="entry name" value="Peptidase_M48"/>
    <property type="match status" value="1"/>
</dbReference>
<evidence type="ECO:0000256" key="2">
    <source>
        <dbReference type="ARBA" id="ARBA00022670"/>
    </source>
</evidence>
<keyword evidence="2" id="KW-0645">Protease</keyword>
<organism evidence="8 9">
    <name type="scientific">Thauera mechernichensis</name>
    <dbReference type="NCBI Taxonomy" id="82788"/>
    <lineage>
        <taxon>Bacteria</taxon>
        <taxon>Pseudomonadati</taxon>
        <taxon>Pseudomonadota</taxon>
        <taxon>Betaproteobacteria</taxon>
        <taxon>Rhodocyclales</taxon>
        <taxon>Zoogloeaceae</taxon>
        <taxon>Thauera</taxon>
    </lineage>
</organism>
<reference evidence="9" key="1">
    <citation type="journal article" date="2019" name="Int. J. Syst. Evol. Microbiol.">
        <title>The Global Catalogue of Microorganisms (GCM) 10K type strain sequencing project: providing services to taxonomists for standard genome sequencing and annotation.</title>
        <authorList>
            <consortium name="The Broad Institute Genomics Platform"/>
            <consortium name="The Broad Institute Genome Sequencing Center for Infectious Disease"/>
            <person name="Wu L."/>
            <person name="Ma J."/>
        </authorList>
    </citation>
    <scope>NUCLEOTIDE SEQUENCE [LARGE SCALE GENOMIC DNA]</scope>
    <source>
        <strain evidence="9">CCUG 48884</strain>
    </source>
</reference>
<sequence>MSRFDALARSLERNRITRRQALWLLGAGTAALSGCAASPVTGKTILVGMSEAQEKLADAQVAPHQFSQDLGAIQDETVNRYVAELGKRMGGLTHRPLMPYSYRVLNANYVNAYTFPGGAMGITRGILAELDDEAQLAALLGHELGHVNARHAAQRQGQSLIAQAALAGLNVAAQDSNWGGVMAIGGQIGASALLASYSREHEREADALGQAYLVKAGYPATGMVRLHQLLVDEEKAAPSLLRTMFSTHPMSHERMQAAQAAADNQYHVSNSQDARRERFMDSTASLRRIRPTINACKNGETAMAAKQYTMAQVEFESAIAKTPRDYASNLRMAQCLQAQGETGRAGTYASVAREIYPQEAQAHKLSGVLALQQRDPGSAFEHLDRFDRLLPGDAGTTFLKGIALEGIGNRQAAAQHYLAYLRQSQQGNAAQYSYSRLKAWGVVK</sequence>
<dbReference type="Gene3D" id="3.30.2010.10">
    <property type="entry name" value="Metalloproteases ('zincins'), catalytic domain"/>
    <property type="match status" value="1"/>
</dbReference>
<evidence type="ECO:0000256" key="6">
    <source>
        <dbReference type="ARBA" id="ARBA00023049"/>
    </source>
</evidence>
<comment type="cofactor">
    <cofactor evidence="1">
        <name>Zn(2+)</name>
        <dbReference type="ChEBI" id="CHEBI:29105"/>
    </cofactor>
</comment>
<keyword evidence="3" id="KW-0479">Metal-binding</keyword>
<evidence type="ECO:0000259" key="7">
    <source>
        <dbReference type="Pfam" id="PF01435"/>
    </source>
</evidence>
<dbReference type="RefSeq" id="WP_277833150.1">
    <property type="nucleotide sequence ID" value="NZ_JARQZE010000007.1"/>
</dbReference>
<dbReference type="Gene3D" id="1.25.40.10">
    <property type="entry name" value="Tetratricopeptide repeat domain"/>
    <property type="match status" value="1"/>
</dbReference>
<dbReference type="Pfam" id="PF14559">
    <property type="entry name" value="TPR_19"/>
    <property type="match status" value="1"/>
</dbReference>
<dbReference type="EMBL" id="JBHTMC010000013">
    <property type="protein sequence ID" value="MFD1263452.1"/>
    <property type="molecule type" value="Genomic_DNA"/>
</dbReference>
<dbReference type="InterPro" id="IPR051156">
    <property type="entry name" value="Mito/Outer_Membr_Metalloprot"/>
</dbReference>
<protein>
    <submittedName>
        <fullName evidence="8">M48 family metalloprotease</fullName>
        <ecNumber evidence="8">3.4.24.-</ecNumber>
    </submittedName>
</protein>
<proteinExistence type="predicted"/>
<keyword evidence="5" id="KW-0862">Zinc</keyword>
<evidence type="ECO:0000313" key="8">
    <source>
        <dbReference type="EMBL" id="MFD1263452.1"/>
    </source>
</evidence>
<name>A0ABW3WES1_9RHOO</name>
<dbReference type="InterPro" id="IPR011990">
    <property type="entry name" value="TPR-like_helical_dom_sf"/>
</dbReference>
<dbReference type="PANTHER" id="PTHR22726:SF24">
    <property type="entry name" value="M48 FAMILY METALLOPEPTIDASE"/>
    <property type="match status" value="1"/>
</dbReference>
<dbReference type="PROSITE" id="PS51257">
    <property type="entry name" value="PROKAR_LIPOPROTEIN"/>
    <property type="match status" value="1"/>
</dbReference>
<dbReference type="GO" id="GO:0008237">
    <property type="term" value="F:metallopeptidase activity"/>
    <property type="evidence" value="ECO:0007669"/>
    <property type="project" value="UniProtKB-KW"/>
</dbReference>
<evidence type="ECO:0000313" key="9">
    <source>
        <dbReference type="Proteomes" id="UP001597158"/>
    </source>
</evidence>
<accession>A0ABW3WES1</accession>
<feature type="domain" description="Peptidase M48" evidence="7">
    <location>
        <begin position="79"/>
        <end position="260"/>
    </location>
</feature>
<dbReference type="InterPro" id="IPR001915">
    <property type="entry name" value="Peptidase_M48"/>
</dbReference>